<proteinExistence type="inferred from homology"/>
<evidence type="ECO:0000256" key="3">
    <source>
        <dbReference type="ARBA" id="ARBA00012146"/>
    </source>
</evidence>
<dbReference type="GO" id="GO:0000287">
    <property type="term" value="F:magnesium ion binding"/>
    <property type="evidence" value="ECO:0007669"/>
    <property type="project" value="InterPro"/>
</dbReference>
<reference evidence="9" key="1">
    <citation type="journal article" date="2019" name="Science">
        <title>Mutation of a bHLH transcription factor allowed almond domestication.</title>
        <authorList>
            <person name="Sanchez-Perez R."/>
            <person name="Pavan S."/>
            <person name="Mazzeo R."/>
            <person name="Moldovan C."/>
            <person name="Aiese Cigliano R."/>
            <person name="Del Cueto J."/>
            <person name="Ricciardi F."/>
            <person name="Lotti C."/>
            <person name="Ricciardi L."/>
            <person name="Dicenta F."/>
            <person name="Lopez-Marques R.L."/>
            <person name="Lindberg Moller B."/>
        </authorList>
    </citation>
    <scope>NUCLEOTIDE SEQUENCE</scope>
</reference>
<gene>
    <name evidence="9" type="ORF">Prudu_017639</name>
</gene>
<dbReference type="InterPro" id="IPR008162">
    <property type="entry name" value="Pyrophosphatase"/>
</dbReference>
<name>A0A4Y1RP21_PRUDU</name>
<dbReference type="GO" id="GO:0004427">
    <property type="term" value="F:inorganic diphosphate phosphatase activity"/>
    <property type="evidence" value="ECO:0007669"/>
    <property type="project" value="UniProtKB-EC"/>
</dbReference>
<dbReference type="PANTHER" id="PTHR10286">
    <property type="entry name" value="INORGANIC PYROPHOSPHATASE"/>
    <property type="match status" value="1"/>
</dbReference>
<evidence type="ECO:0000256" key="2">
    <source>
        <dbReference type="ARBA" id="ARBA00006220"/>
    </source>
</evidence>
<keyword evidence="4" id="KW-0479">Metal-binding</keyword>
<comment type="similarity">
    <text evidence="2">Belongs to the PPase family.</text>
</comment>
<dbReference type="EC" id="3.6.1.1" evidence="3"/>
<evidence type="ECO:0000256" key="4">
    <source>
        <dbReference type="ARBA" id="ARBA00022723"/>
    </source>
</evidence>
<feature type="region of interest" description="Disordered" evidence="8">
    <location>
        <begin position="1"/>
        <end position="27"/>
    </location>
</feature>
<sequence>MPHVSPSASRMSSGPKRNDPHDRTKRAGTRTASYCFPLLERPIHSSSLCLPPLRFEICALWSSPSFLSRLLLQLGFLMAPPIETVQKVEPPQKVIDSHHHHHHHSSHPPLNERILSSMTRRSIAAHPWHDLEIGPGAPKIFNCVIEIPKGSKVDRILYSSVVYPHNYGFIPRTLCEDNDPLDVLIIMQEPVVPGCFLRAKAIGLMPMIDQGEKDDKIIAVCADDPEYRHYQDIKDLHHIVWLRSGASLRTKNENKEVAVDDFLPASAAYDAIQHSMDLYADYIVESLRRCNKSVLVDS</sequence>
<evidence type="ECO:0000256" key="7">
    <source>
        <dbReference type="ARBA" id="ARBA00047820"/>
    </source>
</evidence>
<keyword evidence="5" id="KW-0378">Hydrolase</keyword>
<accession>A0A4Y1RP21</accession>
<evidence type="ECO:0000256" key="6">
    <source>
        <dbReference type="ARBA" id="ARBA00022842"/>
    </source>
</evidence>
<dbReference type="AlphaFoldDB" id="A0A4Y1RP21"/>
<evidence type="ECO:0000256" key="5">
    <source>
        <dbReference type="ARBA" id="ARBA00022801"/>
    </source>
</evidence>
<dbReference type="GO" id="GO:0005654">
    <property type="term" value="C:nucleoplasm"/>
    <property type="evidence" value="ECO:0007669"/>
    <property type="project" value="UniProtKB-ARBA"/>
</dbReference>
<protein>
    <recommendedName>
        <fullName evidence="3">inorganic diphosphatase</fullName>
        <ecNumber evidence="3">3.6.1.1</ecNumber>
    </recommendedName>
</protein>
<dbReference type="Pfam" id="PF00719">
    <property type="entry name" value="Pyrophosphatase"/>
    <property type="match status" value="1"/>
</dbReference>
<dbReference type="GO" id="GO:0005829">
    <property type="term" value="C:cytosol"/>
    <property type="evidence" value="ECO:0007669"/>
    <property type="project" value="UniProtKB-ARBA"/>
</dbReference>
<evidence type="ECO:0000256" key="8">
    <source>
        <dbReference type="SAM" id="MobiDB-lite"/>
    </source>
</evidence>
<dbReference type="PROSITE" id="PS00387">
    <property type="entry name" value="PPASE"/>
    <property type="match status" value="1"/>
</dbReference>
<dbReference type="InterPro" id="IPR036649">
    <property type="entry name" value="Pyrophosphatase_sf"/>
</dbReference>
<evidence type="ECO:0000313" key="9">
    <source>
        <dbReference type="EMBL" id="BBH06084.1"/>
    </source>
</evidence>
<feature type="compositionally biased region" description="Polar residues" evidence="8">
    <location>
        <begin position="1"/>
        <end position="12"/>
    </location>
</feature>
<dbReference type="GO" id="GO:0006796">
    <property type="term" value="P:phosphate-containing compound metabolic process"/>
    <property type="evidence" value="ECO:0007669"/>
    <property type="project" value="InterPro"/>
</dbReference>
<dbReference type="CDD" id="cd00412">
    <property type="entry name" value="pyrophosphatase"/>
    <property type="match status" value="1"/>
</dbReference>
<dbReference type="FunFam" id="3.90.80.10:FF:000002">
    <property type="entry name" value="Soluble inorganic pyrophosphatase 4"/>
    <property type="match status" value="1"/>
</dbReference>
<organism evidence="9">
    <name type="scientific">Prunus dulcis</name>
    <name type="common">Almond</name>
    <name type="synonym">Amygdalus dulcis</name>
    <dbReference type="NCBI Taxonomy" id="3755"/>
    <lineage>
        <taxon>Eukaryota</taxon>
        <taxon>Viridiplantae</taxon>
        <taxon>Streptophyta</taxon>
        <taxon>Embryophyta</taxon>
        <taxon>Tracheophyta</taxon>
        <taxon>Spermatophyta</taxon>
        <taxon>Magnoliopsida</taxon>
        <taxon>eudicotyledons</taxon>
        <taxon>Gunneridae</taxon>
        <taxon>Pentapetalae</taxon>
        <taxon>rosids</taxon>
        <taxon>fabids</taxon>
        <taxon>Rosales</taxon>
        <taxon>Rosaceae</taxon>
        <taxon>Amygdaloideae</taxon>
        <taxon>Amygdaleae</taxon>
        <taxon>Prunus</taxon>
    </lineage>
</organism>
<comment type="catalytic activity">
    <reaction evidence="7">
        <text>diphosphate + H2O = 2 phosphate + H(+)</text>
        <dbReference type="Rhea" id="RHEA:24576"/>
        <dbReference type="ChEBI" id="CHEBI:15377"/>
        <dbReference type="ChEBI" id="CHEBI:15378"/>
        <dbReference type="ChEBI" id="CHEBI:33019"/>
        <dbReference type="ChEBI" id="CHEBI:43474"/>
        <dbReference type="EC" id="3.6.1.1"/>
    </reaction>
</comment>
<dbReference type="Gene3D" id="3.90.80.10">
    <property type="entry name" value="Inorganic pyrophosphatase"/>
    <property type="match status" value="1"/>
</dbReference>
<keyword evidence="6" id="KW-0460">Magnesium</keyword>
<evidence type="ECO:0000256" key="1">
    <source>
        <dbReference type="ARBA" id="ARBA00001946"/>
    </source>
</evidence>
<dbReference type="SUPFAM" id="SSF50324">
    <property type="entry name" value="Inorganic pyrophosphatase"/>
    <property type="match status" value="1"/>
</dbReference>
<dbReference type="EMBL" id="AP019302">
    <property type="protein sequence ID" value="BBH06084.1"/>
    <property type="molecule type" value="Genomic_DNA"/>
</dbReference>
<comment type="cofactor">
    <cofactor evidence="1">
        <name>Mg(2+)</name>
        <dbReference type="ChEBI" id="CHEBI:18420"/>
    </cofactor>
</comment>